<dbReference type="InterPro" id="IPR006130">
    <property type="entry name" value="Asp/Orn_carbamoylTrfase"/>
</dbReference>
<feature type="domain" description="Aspartate/ornithine carbamoyltransferase carbamoyl-P binding" evidence="2">
    <location>
        <begin position="24"/>
        <end position="166"/>
    </location>
</feature>
<dbReference type="PANTHER" id="PTHR45753:SF6">
    <property type="entry name" value="ASPARTATE CARBAMOYLTRANSFERASE"/>
    <property type="match status" value="1"/>
</dbReference>
<dbReference type="EMBL" id="UINC01077242">
    <property type="protein sequence ID" value="SVC17193.1"/>
    <property type="molecule type" value="Genomic_DNA"/>
</dbReference>
<proteinExistence type="predicted"/>
<dbReference type="GO" id="GO:0016597">
    <property type="term" value="F:amino acid binding"/>
    <property type="evidence" value="ECO:0007669"/>
    <property type="project" value="InterPro"/>
</dbReference>
<sequence>MTLTVDFRPNDIFKQIEKTGIKRRHLIFIDDYSSTELENIFKTALMLEPFWRYRIPLLEGKVLCTQFFQPSTRTRFSHETAMFRLGGNVITESNPMVSSSAAKGESLYDSLRVTSQYADIIVLRHPDEGVIDTIEQLGSDASPIISGGYGNVTHPTQGLLDMYTAYRALGGDFKEMTVMIATPDLSRAR</sequence>
<accession>A0A382K0Z5</accession>
<gene>
    <name evidence="3" type="ORF">METZ01_LOCUS270047</name>
</gene>
<dbReference type="Gene3D" id="3.40.50.1370">
    <property type="entry name" value="Aspartate/ornithine carbamoyltransferase"/>
    <property type="match status" value="1"/>
</dbReference>
<dbReference type="PANTHER" id="PTHR45753">
    <property type="entry name" value="ORNITHINE CARBAMOYLTRANSFERASE, MITOCHONDRIAL"/>
    <property type="match status" value="1"/>
</dbReference>
<dbReference type="SUPFAM" id="SSF53671">
    <property type="entry name" value="Aspartate/ornithine carbamoyltransferase"/>
    <property type="match status" value="1"/>
</dbReference>
<keyword evidence="1" id="KW-0808">Transferase</keyword>
<organism evidence="3">
    <name type="scientific">marine metagenome</name>
    <dbReference type="NCBI Taxonomy" id="408172"/>
    <lineage>
        <taxon>unclassified sequences</taxon>
        <taxon>metagenomes</taxon>
        <taxon>ecological metagenomes</taxon>
    </lineage>
</organism>
<dbReference type="Pfam" id="PF02729">
    <property type="entry name" value="OTCace_N"/>
    <property type="match status" value="1"/>
</dbReference>
<feature type="non-terminal residue" evidence="3">
    <location>
        <position position="189"/>
    </location>
</feature>
<protein>
    <recommendedName>
        <fullName evidence="2">Aspartate/ornithine carbamoyltransferase carbamoyl-P binding domain-containing protein</fullName>
    </recommendedName>
</protein>
<dbReference type="GO" id="GO:0016743">
    <property type="term" value="F:carboxyl- or carbamoyltransferase activity"/>
    <property type="evidence" value="ECO:0007669"/>
    <property type="project" value="InterPro"/>
</dbReference>
<dbReference type="PRINTS" id="PR00101">
    <property type="entry name" value="ATCASE"/>
</dbReference>
<reference evidence="3" key="1">
    <citation type="submission" date="2018-05" db="EMBL/GenBank/DDBJ databases">
        <authorList>
            <person name="Lanie J.A."/>
            <person name="Ng W.-L."/>
            <person name="Kazmierczak K.M."/>
            <person name="Andrzejewski T.M."/>
            <person name="Davidsen T.M."/>
            <person name="Wayne K.J."/>
            <person name="Tettelin H."/>
            <person name="Glass J.I."/>
            <person name="Rusch D."/>
            <person name="Podicherti R."/>
            <person name="Tsui H.-C.T."/>
            <person name="Winkler M.E."/>
        </authorList>
    </citation>
    <scope>NUCLEOTIDE SEQUENCE</scope>
</reference>
<dbReference type="InterPro" id="IPR006132">
    <property type="entry name" value="Asp/Orn_carbamoyltranf_P-bd"/>
</dbReference>
<dbReference type="InterPro" id="IPR036901">
    <property type="entry name" value="Asp/Orn_carbamoylTrfase_sf"/>
</dbReference>
<evidence type="ECO:0000259" key="2">
    <source>
        <dbReference type="Pfam" id="PF02729"/>
    </source>
</evidence>
<dbReference type="GO" id="GO:0006520">
    <property type="term" value="P:amino acid metabolic process"/>
    <property type="evidence" value="ECO:0007669"/>
    <property type="project" value="InterPro"/>
</dbReference>
<dbReference type="PRINTS" id="PR00100">
    <property type="entry name" value="AOTCASE"/>
</dbReference>
<evidence type="ECO:0000256" key="1">
    <source>
        <dbReference type="ARBA" id="ARBA00022679"/>
    </source>
</evidence>
<evidence type="ECO:0000313" key="3">
    <source>
        <dbReference type="EMBL" id="SVC17193.1"/>
    </source>
</evidence>
<name>A0A382K0Z5_9ZZZZ</name>
<dbReference type="AlphaFoldDB" id="A0A382K0Z5"/>